<evidence type="ECO:0000256" key="3">
    <source>
        <dbReference type="ARBA" id="ARBA00023163"/>
    </source>
</evidence>
<keyword evidence="6" id="KW-1185">Reference proteome</keyword>
<dbReference type="Proteomes" id="UP000634134">
    <property type="component" value="Unassembled WGS sequence"/>
</dbReference>
<reference evidence="6" key="1">
    <citation type="submission" date="2023-07" db="EMBL/GenBank/DDBJ databases">
        <title>Dyadobacter sp. nov 'subterranea' isolated from contaminted grondwater.</title>
        <authorList>
            <person name="Szabo I."/>
            <person name="Al-Omari J."/>
            <person name="Szerdahelyi S.G."/>
            <person name="Rado J."/>
        </authorList>
    </citation>
    <scope>NUCLEOTIDE SEQUENCE [LARGE SCALE GENOMIC DNA]</scope>
    <source>
        <strain evidence="6">UP-52</strain>
    </source>
</reference>
<keyword evidence="2" id="KW-0238">DNA-binding</keyword>
<evidence type="ECO:0000313" key="6">
    <source>
        <dbReference type="Proteomes" id="UP000634134"/>
    </source>
</evidence>
<dbReference type="Gene3D" id="1.10.10.60">
    <property type="entry name" value="Homeodomain-like"/>
    <property type="match status" value="1"/>
</dbReference>
<accession>A0ABR9W777</accession>
<evidence type="ECO:0000313" key="5">
    <source>
        <dbReference type="EMBL" id="MBE9461325.1"/>
    </source>
</evidence>
<dbReference type="SMART" id="SM00342">
    <property type="entry name" value="HTH_ARAC"/>
    <property type="match status" value="1"/>
</dbReference>
<dbReference type="EMBL" id="JACYGY010000001">
    <property type="protein sequence ID" value="MBE9461325.1"/>
    <property type="molecule type" value="Genomic_DNA"/>
</dbReference>
<name>A0ABR9W777_9BACT</name>
<dbReference type="PANTHER" id="PTHR43280">
    <property type="entry name" value="ARAC-FAMILY TRANSCRIPTIONAL REGULATOR"/>
    <property type="match status" value="1"/>
</dbReference>
<protein>
    <submittedName>
        <fullName evidence="5">Helix-turn-helix transcriptional regulator</fullName>
    </submittedName>
</protein>
<dbReference type="PROSITE" id="PS01124">
    <property type="entry name" value="HTH_ARAC_FAMILY_2"/>
    <property type="match status" value="1"/>
</dbReference>
<evidence type="ECO:0000256" key="1">
    <source>
        <dbReference type="ARBA" id="ARBA00023015"/>
    </source>
</evidence>
<comment type="caution">
    <text evidence="5">The sequence shown here is derived from an EMBL/GenBank/DDBJ whole genome shotgun (WGS) entry which is preliminary data.</text>
</comment>
<keyword evidence="3" id="KW-0804">Transcription</keyword>
<dbReference type="PANTHER" id="PTHR43280:SF32">
    <property type="entry name" value="TRANSCRIPTIONAL REGULATORY PROTEIN"/>
    <property type="match status" value="1"/>
</dbReference>
<evidence type="ECO:0000259" key="4">
    <source>
        <dbReference type="PROSITE" id="PS01124"/>
    </source>
</evidence>
<proteinExistence type="predicted"/>
<dbReference type="RefSeq" id="WP_194119596.1">
    <property type="nucleotide sequence ID" value="NZ_JACYGY010000001.1"/>
</dbReference>
<sequence length="301" mass="34509">MSTFIDLKSFNDHYLNKVEISKIESGHFNIIRVEDISVSGSKPVSFTRRSYFKVSIVTGHSLIHYADQCIEVLQNALVFTNPMIPYYWEPLSEKQTGLICIFTNEFLGRFANIGDYPVFHFSGNSVISLTEEQKIKFHDAFLRMSSELAGDYRYKYDLLRCLLLELIHEAQKMQPVNGVPLLHSNANERITQLFSELLERQFPIELSSQTINLKSPNDFARQLNIHINHLNKALKEITGDTTSAIIGKRVVQEAKALLKTTSWSINEIAWSLGFEEPNHFSSFFKRNTGLTPKQFKISPID</sequence>
<gene>
    <name evidence="5" type="ORF">IEE83_05470</name>
</gene>
<dbReference type="PRINTS" id="PR00032">
    <property type="entry name" value="HTHARAC"/>
</dbReference>
<organism evidence="5 6">
    <name type="scientific">Dyadobacter subterraneus</name>
    <dbReference type="NCBI Taxonomy" id="2773304"/>
    <lineage>
        <taxon>Bacteria</taxon>
        <taxon>Pseudomonadati</taxon>
        <taxon>Bacteroidota</taxon>
        <taxon>Cytophagia</taxon>
        <taxon>Cytophagales</taxon>
        <taxon>Spirosomataceae</taxon>
        <taxon>Dyadobacter</taxon>
    </lineage>
</organism>
<dbReference type="SUPFAM" id="SSF46689">
    <property type="entry name" value="Homeodomain-like"/>
    <property type="match status" value="1"/>
</dbReference>
<evidence type="ECO:0000256" key="2">
    <source>
        <dbReference type="ARBA" id="ARBA00023125"/>
    </source>
</evidence>
<dbReference type="Pfam" id="PF12833">
    <property type="entry name" value="HTH_18"/>
    <property type="match status" value="1"/>
</dbReference>
<feature type="domain" description="HTH araC/xylS-type" evidence="4">
    <location>
        <begin position="188"/>
        <end position="298"/>
    </location>
</feature>
<dbReference type="InterPro" id="IPR020449">
    <property type="entry name" value="Tscrpt_reg_AraC-type_HTH"/>
</dbReference>
<keyword evidence="1" id="KW-0805">Transcription regulation</keyword>
<dbReference type="InterPro" id="IPR009057">
    <property type="entry name" value="Homeodomain-like_sf"/>
</dbReference>
<dbReference type="InterPro" id="IPR018060">
    <property type="entry name" value="HTH_AraC"/>
</dbReference>